<dbReference type="Pfam" id="PF07875">
    <property type="entry name" value="Coat_F"/>
    <property type="match status" value="1"/>
</dbReference>
<protein>
    <submittedName>
        <fullName evidence="5">Spore coat protein</fullName>
    </submittedName>
</protein>
<comment type="similarity">
    <text evidence="3">Belongs to the CotF family.</text>
</comment>
<dbReference type="AlphaFoldDB" id="A0A429X396"/>
<dbReference type="EMBL" id="BORJ01000013">
    <property type="protein sequence ID" value="GIN98324.1"/>
    <property type="molecule type" value="Genomic_DNA"/>
</dbReference>
<keyword evidence="7" id="KW-1185">Reference proteome</keyword>
<comment type="caution">
    <text evidence="5">The sequence shown here is derived from an EMBL/GenBank/DDBJ whole genome shotgun (WGS) entry which is preliminary data.</text>
</comment>
<proteinExistence type="inferred from homology"/>
<dbReference type="GO" id="GO:0030435">
    <property type="term" value="P:sporulation resulting in formation of a cellular spore"/>
    <property type="evidence" value="ECO:0007669"/>
    <property type="project" value="UniProtKB-KW"/>
</dbReference>
<comment type="subcellular location">
    <subcellularLocation>
        <location evidence="2">Spore coat</location>
    </subcellularLocation>
</comment>
<evidence type="ECO:0000313" key="4">
    <source>
        <dbReference type="EMBL" id="GIN98324.1"/>
    </source>
</evidence>
<dbReference type="EMBL" id="QYTW02000027">
    <property type="protein sequence ID" value="RST57845.1"/>
    <property type="molecule type" value="Genomic_DNA"/>
</dbReference>
<dbReference type="Proteomes" id="UP000287296">
    <property type="component" value="Unassembled WGS sequence"/>
</dbReference>
<gene>
    <name evidence="5" type="ORF">D5F11_020275</name>
    <name evidence="4" type="ORF">J6TS1_41940</name>
</gene>
<evidence type="ECO:0000313" key="5">
    <source>
        <dbReference type="EMBL" id="RST57845.1"/>
    </source>
</evidence>
<dbReference type="RefSeq" id="WP_120117948.1">
    <property type="nucleotide sequence ID" value="NZ_BORI01000037.1"/>
</dbReference>
<reference evidence="5 6" key="1">
    <citation type="submission" date="2018-12" db="EMBL/GenBank/DDBJ databases">
        <authorList>
            <person name="Sun L."/>
            <person name="Chen Z."/>
        </authorList>
    </citation>
    <scope>NUCLEOTIDE SEQUENCE [LARGE SCALE GENOMIC DNA]</scope>
    <source>
        <strain evidence="5 6">LMG 29736</strain>
    </source>
</reference>
<sequence length="210" mass="24493">MRLAAHELQDLHELTMSCVNSITNMSYMLQHIQDQEFKSLLERHYPFHIRDYNMKVEFLNQTEGAKKELPLFKEQGNLTDYTQSAVNQYPPVQPRTIVPDLNDREMATAYLLTLKRAGREYAYSAMEAANPELRSFLQTAFMMSCSHAYDIWQYMVKKGYYPLEPADQNMISKIGSTYQVVPEDQQIIQQTLHKYADENPIAGESNQMYQ</sequence>
<accession>A0A429X396</accession>
<dbReference type="InterPro" id="IPR012851">
    <property type="entry name" value="Spore_coat_CotF-like"/>
</dbReference>
<keyword evidence="1" id="KW-0749">Sporulation</keyword>
<evidence type="ECO:0000256" key="3">
    <source>
        <dbReference type="ARBA" id="ARBA00024344"/>
    </source>
</evidence>
<keyword evidence="5" id="KW-0167">Capsid protein</keyword>
<keyword evidence="5" id="KW-0946">Virion</keyword>
<dbReference type="Gene3D" id="1.20.1260.10">
    <property type="match status" value="1"/>
</dbReference>
<reference evidence="4 7" key="2">
    <citation type="submission" date="2021-03" db="EMBL/GenBank/DDBJ databases">
        <title>Antimicrobial resistance genes in bacteria isolated from Japanese honey, and their potential for conferring macrolide and lincosamide resistance in the American foulbrood pathogen Paenibacillus larvae.</title>
        <authorList>
            <person name="Okamoto M."/>
            <person name="Kumagai M."/>
            <person name="Kanamori H."/>
            <person name="Takamatsu D."/>
        </authorList>
    </citation>
    <scope>NUCLEOTIDE SEQUENCE [LARGE SCALE GENOMIC DNA]</scope>
    <source>
        <strain evidence="4 7">J6TS1</strain>
    </source>
</reference>
<evidence type="ECO:0000313" key="7">
    <source>
        <dbReference type="Proteomes" id="UP000680670"/>
    </source>
</evidence>
<evidence type="ECO:0000256" key="1">
    <source>
        <dbReference type="ARBA" id="ARBA00022969"/>
    </source>
</evidence>
<dbReference type="PANTHER" id="PTHR39183">
    <property type="entry name" value="SPORE COAT PROTEIN F-LIKE PROTEIN YHCQ"/>
    <property type="match status" value="1"/>
</dbReference>
<dbReference type="OrthoDB" id="2374504at2"/>
<dbReference type="InterPro" id="IPR012347">
    <property type="entry name" value="Ferritin-like"/>
</dbReference>
<evidence type="ECO:0000256" key="2">
    <source>
        <dbReference type="ARBA" id="ARBA00024325"/>
    </source>
</evidence>
<evidence type="ECO:0000313" key="6">
    <source>
        <dbReference type="Proteomes" id="UP000287296"/>
    </source>
</evidence>
<dbReference type="Proteomes" id="UP000680670">
    <property type="component" value="Unassembled WGS sequence"/>
</dbReference>
<dbReference type="PANTHER" id="PTHR39183:SF1">
    <property type="entry name" value="SPORE COAT PROTEIN F-LIKE PROTEIN YHCQ"/>
    <property type="match status" value="1"/>
</dbReference>
<organism evidence="5 6">
    <name type="scientific">Siminovitchia terrae</name>
    <name type="common">Bacillus terrae</name>
    <dbReference type="NCBI Taxonomy" id="1914933"/>
    <lineage>
        <taxon>Bacteria</taxon>
        <taxon>Bacillati</taxon>
        <taxon>Bacillota</taxon>
        <taxon>Bacilli</taxon>
        <taxon>Bacillales</taxon>
        <taxon>Bacillaceae</taxon>
        <taxon>Siminovitchia</taxon>
    </lineage>
</organism>
<name>A0A429X396_SIMTE</name>